<evidence type="ECO:0000313" key="2">
    <source>
        <dbReference type="Proteomes" id="UP001151081"/>
    </source>
</evidence>
<dbReference type="Proteomes" id="UP001151081">
    <property type="component" value="Unassembled WGS sequence"/>
</dbReference>
<dbReference type="RefSeq" id="WP_272420116.1">
    <property type="nucleotide sequence ID" value="NZ_JAGTJJ010000004.1"/>
</dbReference>
<dbReference type="AlphaFoldDB" id="A0A9X3X2M0"/>
<accession>A0A9X3X2M0</accession>
<name>A0A9X3X2M0_9BACT</name>
<sequence length="113" mass="12419">MSTKPLRDGLITLLAEQNVTFKMIAAAAELIAADATFNLWFARVAKVQKGMSQESVLTLLDEYERICQACVKACERTTTLGAAEREAPLVHTFRQGLEELRGLMGHIDISAIP</sequence>
<protein>
    <submittedName>
        <fullName evidence="1">Uncharacterized protein</fullName>
    </submittedName>
</protein>
<organism evidence="1 2">
    <name type="scientific">Polyangium jinanense</name>
    <dbReference type="NCBI Taxonomy" id="2829994"/>
    <lineage>
        <taxon>Bacteria</taxon>
        <taxon>Pseudomonadati</taxon>
        <taxon>Myxococcota</taxon>
        <taxon>Polyangia</taxon>
        <taxon>Polyangiales</taxon>
        <taxon>Polyangiaceae</taxon>
        <taxon>Polyangium</taxon>
    </lineage>
</organism>
<reference evidence="1 2" key="1">
    <citation type="submission" date="2021-04" db="EMBL/GenBank/DDBJ databases">
        <title>Genome analysis of Polyangium sp.</title>
        <authorList>
            <person name="Li Y."/>
            <person name="Wang J."/>
        </authorList>
    </citation>
    <scope>NUCLEOTIDE SEQUENCE [LARGE SCALE GENOMIC DNA]</scope>
    <source>
        <strain evidence="1 2">SDU14</strain>
    </source>
</reference>
<dbReference type="EMBL" id="JAGTJJ010000004">
    <property type="protein sequence ID" value="MDC3981078.1"/>
    <property type="molecule type" value="Genomic_DNA"/>
</dbReference>
<evidence type="ECO:0000313" key="1">
    <source>
        <dbReference type="EMBL" id="MDC3981078.1"/>
    </source>
</evidence>
<comment type="caution">
    <text evidence="1">The sequence shown here is derived from an EMBL/GenBank/DDBJ whole genome shotgun (WGS) entry which is preliminary data.</text>
</comment>
<proteinExistence type="predicted"/>
<gene>
    <name evidence="1" type="ORF">KEG57_11250</name>
</gene>
<keyword evidence="2" id="KW-1185">Reference proteome</keyword>